<name>W2RU93_CYPE1</name>
<dbReference type="HOGENOM" id="CLU_025457_0_1_1"/>
<accession>W2RU93</accession>
<feature type="compositionally biased region" description="Polar residues" evidence="1">
    <location>
        <begin position="367"/>
        <end position="385"/>
    </location>
</feature>
<dbReference type="RefSeq" id="XP_008716924.1">
    <property type="nucleotide sequence ID" value="XM_008718702.1"/>
</dbReference>
<keyword evidence="4" id="KW-1185">Reference proteome</keyword>
<protein>
    <recommendedName>
        <fullName evidence="2">DUF7924 domain-containing protein</fullName>
    </recommendedName>
</protein>
<proteinExistence type="predicted"/>
<evidence type="ECO:0000313" key="3">
    <source>
        <dbReference type="EMBL" id="ETN40081.1"/>
    </source>
</evidence>
<sequence length="398" mass="45136">MSHLLARKKSTGSLRRKRSDSELVEQSTITPSDQKSREAKSAPYRDVRYETLLATKGSFMDKDDLGIVEKSKALVRKLLNQEQQVPQESLFQDDIFEATCRKIRNKNETRVIRDISLLIVPSAEILTTYGATELACLTESVNEGWNNSIPLTGTRPQPDYSVGFRREAFTEEQLKKLQPFVGELTDQSFFMATYYLYFPFLTAEVKCGAAALDVADRQNAHSMTLALRAVVELFRLVKREQELDREILTFSISHDHDVVRIYGHYPVIEAAKTTFYRHPIHRFSYTGLEGKDKWTAYKFTKGVYRTWMPAHFTRLCSVIDALPAELNFDLSQQSELRFSEQTGLSQDLANQNLSAESALSAQDDDSQLQPLGTSETPDTSFTKDSAQGGKKKAKRSRG</sequence>
<evidence type="ECO:0000313" key="4">
    <source>
        <dbReference type="Proteomes" id="UP000030752"/>
    </source>
</evidence>
<feature type="compositionally biased region" description="Basic residues" evidence="1">
    <location>
        <begin position="1"/>
        <end position="18"/>
    </location>
</feature>
<dbReference type="InParanoid" id="W2RU93"/>
<dbReference type="GeneID" id="19971695"/>
<dbReference type="Proteomes" id="UP000030752">
    <property type="component" value="Unassembled WGS sequence"/>
</dbReference>
<feature type="compositionally biased region" description="Polar residues" evidence="1">
    <location>
        <begin position="24"/>
        <end position="33"/>
    </location>
</feature>
<dbReference type="STRING" id="1220924.W2RU93"/>
<dbReference type="Pfam" id="PF25545">
    <property type="entry name" value="DUF7924"/>
    <property type="match status" value="1"/>
</dbReference>
<dbReference type="AlphaFoldDB" id="W2RU93"/>
<feature type="compositionally biased region" description="Basic residues" evidence="1">
    <location>
        <begin position="389"/>
        <end position="398"/>
    </location>
</feature>
<dbReference type="InterPro" id="IPR057684">
    <property type="entry name" value="DUF7924"/>
</dbReference>
<gene>
    <name evidence="3" type="ORF">HMPREF1541_04356</name>
</gene>
<evidence type="ECO:0000259" key="2">
    <source>
        <dbReference type="Pfam" id="PF25545"/>
    </source>
</evidence>
<dbReference type="OrthoDB" id="5400850at2759"/>
<organism evidence="3 4">
    <name type="scientific">Cyphellophora europaea (strain CBS 101466)</name>
    <name type="common">Phialophora europaea</name>
    <dbReference type="NCBI Taxonomy" id="1220924"/>
    <lineage>
        <taxon>Eukaryota</taxon>
        <taxon>Fungi</taxon>
        <taxon>Dikarya</taxon>
        <taxon>Ascomycota</taxon>
        <taxon>Pezizomycotina</taxon>
        <taxon>Eurotiomycetes</taxon>
        <taxon>Chaetothyriomycetidae</taxon>
        <taxon>Chaetothyriales</taxon>
        <taxon>Cyphellophoraceae</taxon>
        <taxon>Cyphellophora</taxon>
    </lineage>
</organism>
<dbReference type="EMBL" id="KB822720">
    <property type="protein sequence ID" value="ETN40081.1"/>
    <property type="molecule type" value="Genomic_DNA"/>
</dbReference>
<dbReference type="PANTHER" id="PTHR42470:SF2">
    <property type="match status" value="1"/>
</dbReference>
<dbReference type="PANTHER" id="PTHR42470">
    <property type="entry name" value="VAST DOMAIN-CONTAINING PROTEIN"/>
    <property type="match status" value="1"/>
</dbReference>
<reference evidence="3 4" key="1">
    <citation type="submission" date="2013-03" db="EMBL/GenBank/DDBJ databases">
        <title>The Genome Sequence of Phialophora europaea CBS 101466.</title>
        <authorList>
            <consortium name="The Broad Institute Genomics Platform"/>
            <person name="Cuomo C."/>
            <person name="de Hoog S."/>
            <person name="Gorbushina A."/>
            <person name="Walker B."/>
            <person name="Young S.K."/>
            <person name="Zeng Q."/>
            <person name="Gargeya S."/>
            <person name="Fitzgerald M."/>
            <person name="Haas B."/>
            <person name="Abouelleil A."/>
            <person name="Allen A.W."/>
            <person name="Alvarado L."/>
            <person name="Arachchi H.M."/>
            <person name="Berlin A.M."/>
            <person name="Chapman S.B."/>
            <person name="Gainer-Dewar J."/>
            <person name="Goldberg J."/>
            <person name="Griggs A."/>
            <person name="Gujja S."/>
            <person name="Hansen M."/>
            <person name="Howarth C."/>
            <person name="Imamovic A."/>
            <person name="Ireland A."/>
            <person name="Larimer J."/>
            <person name="McCowan C."/>
            <person name="Murphy C."/>
            <person name="Pearson M."/>
            <person name="Poon T.W."/>
            <person name="Priest M."/>
            <person name="Roberts A."/>
            <person name="Saif S."/>
            <person name="Shea T."/>
            <person name="Sisk P."/>
            <person name="Sykes S."/>
            <person name="Wortman J."/>
            <person name="Nusbaum C."/>
            <person name="Birren B."/>
        </authorList>
    </citation>
    <scope>NUCLEOTIDE SEQUENCE [LARGE SCALE GENOMIC DNA]</scope>
    <source>
        <strain evidence="3 4">CBS 101466</strain>
    </source>
</reference>
<dbReference type="VEuPathDB" id="FungiDB:HMPREF1541_04356"/>
<dbReference type="eggNOG" id="ENOG502SK65">
    <property type="taxonomic scope" value="Eukaryota"/>
</dbReference>
<feature type="region of interest" description="Disordered" evidence="1">
    <location>
        <begin position="1"/>
        <end position="42"/>
    </location>
</feature>
<feature type="region of interest" description="Disordered" evidence="1">
    <location>
        <begin position="357"/>
        <end position="398"/>
    </location>
</feature>
<evidence type="ECO:0000256" key="1">
    <source>
        <dbReference type="SAM" id="MobiDB-lite"/>
    </source>
</evidence>
<feature type="domain" description="DUF7924" evidence="2">
    <location>
        <begin position="96"/>
        <end position="319"/>
    </location>
</feature>